<keyword evidence="6" id="KW-0489">Methyltransferase</keyword>
<reference evidence="6" key="1">
    <citation type="submission" date="2019-08" db="EMBL/GenBank/DDBJ databases">
        <title>Reference gene set and small RNA set construction with multiple tissues from Davidia involucrata Baill.</title>
        <authorList>
            <person name="Yang H."/>
            <person name="Zhou C."/>
            <person name="Li G."/>
            <person name="Wang J."/>
            <person name="Gao P."/>
            <person name="Wang M."/>
            <person name="Wang R."/>
            <person name="Zhao Y."/>
        </authorList>
    </citation>
    <scope>NUCLEOTIDE SEQUENCE</scope>
    <source>
        <tissue evidence="6">Mixed with DoveR01_LX</tissue>
    </source>
</reference>
<gene>
    <name evidence="6" type="ORF">Din_035170</name>
</gene>
<dbReference type="GO" id="GO:0030775">
    <property type="term" value="F:glucuronoxylan 4-O-methyltransferase activity"/>
    <property type="evidence" value="ECO:0007669"/>
    <property type="project" value="UniProtKB-EC"/>
</dbReference>
<dbReference type="NCBIfam" id="TIGR01627">
    <property type="entry name" value="A_thal_3515"/>
    <property type="match status" value="1"/>
</dbReference>
<dbReference type="Pfam" id="PF21729">
    <property type="entry name" value="IRX15_IRX15L_GXM"/>
    <property type="match status" value="1"/>
</dbReference>
<dbReference type="GO" id="GO:0000139">
    <property type="term" value="C:Golgi membrane"/>
    <property type="evidence" value="ECO:0007669"/>
    <property type="project" value="UniProtKB-SubCell"/>
</dbReference>
<accession>A0A5B7B9W1</accession>
<evidence type="ECO:0000256" key="4">
    <source>
        <dbReference type="ARBA" id="ARBA00023136"/>
    </source>
</evidence>
<dbReference type="InterPro" id="IPR006514">
    <property type="entry name" value="IRX15/GXM/AGM"/>
</dbReference>
<keyword evidence="4 5" id="KW-0472">Membrane</keyword>
<proteinExistence type="predicted"/>
<feature type="transmembrane region" description="Helical" evidence="5">
    <location>
        <begin position="43"/>
        <end position="65"/>
    </location>
</feature>
<evidence type="ECO:0000256" key="3">
    <source>
        <dbReference type="ARBA" id="ARBA00022989"/>
    </source>
</evidence>
<dbReference type="GO" id="GO:0032259">
    <property type="term" value="P:methylation"/>
    <property type="evidence" value="ECO:0007669"/>
    <property type="project" value="UniProtKB-KW"/>
</dbReference>
<protein>
    <submittedName>
        <fullName evidence="6">Putative glucuronoxylan 4-O-methyltransferase 1-like</fullName>
        <ecNumber evidence="6">2.1.1.112</ecNumber>
    </submittedName>
</protein>
<organism evidence="6">
    <name type="scientific">Davidia involucrata</name>
    <name type="common">Dove tree</name>
    <dbReference type="NCBI Taxonomy" id="16924"/>
    <lineage>
        <taxon>Eukaryota</taxon>
        <taxon>Viridiplantae</taxon>
        <taxon>Streptophyta</taxon>
        <taxon>Embryophyta</taxon>
        <taxon>Tracheophyta</taxon>
        <taxon>Spermatophyta</taxon>
        <taxon>Magnoliopsida</taxon>
        <taxon>eudicotyledons</taxon>
        <taxon>Gunneridae</taxon>
        <taxon>Pentapetalae</taxon>
        <taxon>asterids</taxon>
        <taxon>Cornales</taxon>
        <taxon>Nyssaceae</taxon>
        <taxon>Davidia</taxon>
    </lineage>
</organism>
<dbReference type="AlphaFoldDB" id="A0A5B7B9W1"/>
<evidence type="ECO:0000256" key="2">
    <source>
        <dbReference type="ARBA" id="ARBA00022692"/>
    </source>
</evidence>
<evidence type="ECO:0000256" key="1">
    <source>
        <dbReference type="ARBA" id="ARBA00004194"/>
    </source>
</evidence>
<keyword evidence="3 5" id="KW-1133">Transmembrane helix</keyword>
<evidence type="ECO:0000256" key="5">
    <source>
        <dbReference type="SAM" id="Phobius"/>
    </source>
</evidence>
<keyword evidence="2 5" id="KW-0812">Transmembrane</keyword>
<dbReference type="GO" id="GO:0045492">
    <property type="term" value="P:xylan biosynthetic process"/>
    <property type="evidence" value="ECO:0007669"/>
    <property type="project" value="InterPro"/>
</dbReference>
<dbReference type="PANTHER" id="PTHR31444">
    <property type="entry name" value="OS11G0490100 PROTEIN"/>
    <property type="match status" value="1"/>
</dbReference>
<name>A0A5B7B9W1_DAVIN</name>
<dbReference type="EMBL" id="GHES01035170">
    <property type="protein sequence ID" value="MPA65729.1"/>
    <property type="molecule type" value="Transcribed_RNA"/>
</dbReference>
<evidence type="ECO:0000313" key="6">
    <source>
        <dbReference type="EMBL" id="MPA65729.1"/>
    </source>
</evidence>
<keyword evidence="6" id="KW-0808">Transferase</keyword>
<sequence>MEFITALLNSFFFRERKRYKYIYIYRERERERKRYVHMKNRNVFLGKPFFITVVIAIVITGTLMITSLSRIGTNTATSFLCTFVGSRTKDAAETMSTQLLAILHYATTPVVPQQSLTEIRVSFDVLQLLSPCNFLVFGLGHDSLMWTSFNPGGTTLFLEEDIRWIHRILRNGPTLRVHDVHYSTHLSEADELLSSYKSVPHCLPPDVRLHGNTRCKLALSDLPDEVYNKEWDVIMIDAPRGYFAETPGRMAAIFSAAVMARARVSPGVTHVILHDVNRKVEREYALEFLCEKYRVKAVERLWHFEIPPTSKLLFGTRSTSFC</sequence>
<dbReference type="EC" id="2.1.1.112" evidence="6"/>
<comment type="subcellular location">
    <subcellularLocation>
        <location evidence="1">Golgi apparatus membrane</location>
        <topology evidence="1">Single-pass membrane protein</topology>
    </subcellularLocation>
</comment>